<keyword evidence="1" id="KW-0472">Membrane</keyword>
<dbReference type="Proteomes" id="UP000431485">
    <property type="component" value="Unassembled WGS sequence"/>
</dbReference>
<keyword evidence="3" id="KW-1185">Reference proteome</keyword>
<keyword evidence="1" id="KW-0812">Transmembrane</keyword>
<organism evidence="2 3">
    <name type="scientific">Pseudomonas karstica</name>
    <dbReference type="NCBI Taxonomy" id="1055468"/>
    <lineage>
        <taxon>Bacteria</taxon>
        <taxon>Pseudomonadati</taxon>
        <taxon>Pseudomonadota</taxon>
        <taxon>Gammaproteobacteria</taxon>
        <taxon>Pseudomonadales</taxon>
        <taxon>Pseudomonadaceae</taxon>
        <taxon>Pseudomonas</taxon>
    </lineage>
</organism>
<name>A0A7X2RXG1_9PSED</name>
<protein>
    <recommendedName>
        <fullName evidence="4">Transmembrane protein</fullName>
    </recommendedName>
</protein>
<evidence type="ECO:0000313" key="3">
    <source>
        <dbReference type="Proteomes" id="UP000431485"/>
    </source>
</evidence>
<comment type="caution">
    <text evidence="2">The sequence shown here is derived from an EMBL/GenBank/DDBJ whole genome shotgun (WGS) entry which is preliminary data.</text>
</comment>
<dbReference type="PROSITE" id="PS51257">
    <property type="entry name" value="PROKAR_LIPOPROTEIN"/>
    <property type="match status" value="1"/>
</dbReference>
<evidence type="ECO:0000256" key="1">
    <source>
        <dbReference type="SAM" id="Phobius"/>
    </source>
</evidence>
<proteinExistence type="predicted"/>
<dbReference type="RefSeq" id="WP_154745273.1">
    <property type="nucleotide sequence ID" value="NZ_JBHSTG010000007.1"/>
</dbReference>
<feature type="transmembrane region" description="Helical" evidence="1">
    <location>
        <begin position="16"/>
        <end position="37"/>
    </location>
</feature>
<sequence>MSVLIGREDRARNFRVSALIIVVGYTCFTVVGCWFLVQNGKVPNELNSETGEISTALVGRDTVTTISNSVGEFAFTCATGLGGYSQCIPDKLLPNLPRGAATVSWYEQARFPFGTSRKLVELKINGEQIISKDMTIARIEGTVNFGLWSYFWMGVFMAIIAGVLWIKSER</sequence>
<keyword evidence="1" id="KW-1133">Transmembrane helix</keyword>
<evidence type="ECO:0000313" key="2">
    <source>
        <dbReference type="EMBL" id="MTD21697.1"/>
    </source>
</evidence>
<accession>A0A7X2RXG1</accession>
<gene>
    <name evidence="2" type="ORF">GIR22_21455</name>
</gene>
<feature type="transmembrane region" description="Helical" evidence="1">
    <location>
        <begin position="147"/>
        <end position="166"/>
    </location>
</feature>
<dbReference type="EMBL" id="WLYI01000033">
    <property type="protein sequence ID" value="MTD21697.1"/>
    <property type="molecule type" value="Genomic_DNA"/>
</dbReference>
<evidence type="ECO:0008006" key="4">
    <source>
        <dbReference type="Google" id="ProtNLM"/>
    </source>
</evidence>
<dbReference type="OrthoDB" id="9375846at2"/>
<reference evidence="2 3" key="1">
    <citation type="submission" date="2019-11" db="EMBL/GenBank/DDBJ databases">
        <title>Pseudmonas karstica sp. nov. and Pseudomonas spelaei sp. nov. from caves.</title>
        <authorList>
            <person name="Zeman M."/>
        </authorList>
    </citation>
    <scope>NUCLEOTIDE SEQUENCE [LARGE SCALE GENOMIC DNA]</scope>
    <source>
        <strain evidence="2 3">CCM 7891</strain>
    </source>
</reference>
<dbReference type="AlphaFoldDB" id="A0A7X2RXG1"/>